<protein>
    <submittedName>
        <fullName evidence="1">Uncharacterized protein</fullName>
    </submittedName>
</protein>
<gene>
    <name evidence="1" type="ORF">LCGC14_2098970</name>
</gene>
<sequence>MPKPGSNFSRYVIPDDLDPESICCVSVPVPDDPQWRAMFLGALWRLSLQTHWERDDNQSAKIVAARWREIFHEVSNNMGTCTPSDAIIRRTINADFRLALNVEFTANGLDGIAPDRPDTFFDQDTGDAGDDVQRRSNALCNACIDFVNTIADD</sequence>
<dbReference type="AlphaFoldDB" id="A0A0F9GNN7"/>
<feature type="non-terminal residue" evidence="1">
    <location>
        <position position="153"/>
    </location>
</feature>
<reference evidence="1" key="1">
    <citation type="journal article" date="2015" name="Nature">
        <title>Complex archaea that bridge the gap between prokaryotes and eukaryotes.</title>
        <authorList>
            <person name="Spang A."/>
            <person name="Saw J.H."/>
            <person name="Jorgensen S.L."/>
            <person name="Zaremba-Niedzwiedzka K."/>
            <person name="Martijn J."/>
            <person name="Lind A.E."/>
            <person name="van Eijk R."/>
            <person name="Schleper C."/>
            <person name="Guy L."/>
            <person name="Ettema T.J."/>
        </authorList>
    </citation>
    <scope>NUCLEOTIDE SEQUENCE</scope>
</reference>
<dbReference type="EMBL" id="LAZR01025713">
    <property type="protein sequence ID" value="KKL71035.1"/>
    <property type="molecule type" value="Genomic_DNA"/>
</dbReference>
<proteinExistence type="predicted"/>
<organism evidence="1">
    <name type="scientific">marine sediment metagenome</name>
    <dbReference type="NCBI Taxonomy" id="412755"/>
    <lineage>
        <taxon>unclassified sequences</taxon>
        <taxon>metagenomes</taxon>
        <taxon>ecological metagenomes</taxon>
    </lineage>
</organism>
<name>A0A0F9GNN7_9ZZZZ</name>
<accession>A0A0F9GNN7</accession>
<evidence type="ECO:0000313" key="1">
    <source>
        <dbReference type="EMBL" id="KKL71035.1"/>
    </source>
</evidence>
<comment type="caution">
    <text evidence="1">The sequence shown here is derived from an EMBL/GenBank/DDBJ whole genome shotgun (WGS) entry which is preliminary data.</text>
</comment>